<dbReference type="InterPro" id="IPR013154">
    <property type="entry name" value="ADH-like_N"/>
</dbReference>
<proteinExistence type="inferred from homology"/>
<feature type="compositionally biased region" description="Low complexity" evidence="8">
    <location>
        <begin position="396"/>
        <end position="411"/>
    </location>
</feature>
<comment type="similarity">
    <text evidence="2 7">Belongs to the zinc-containing alcohol dehydrogenase family.</text>
</comment>
<dbReference type="OrthoDB" id="9451547at2759"/>
<dbReference type="KEGG" id="ffu:CLAFUR5_00995"/>
<evidence type="ECO:0000313" key="11">
    <source>
        <dbReference type="Proteomes" id="UP000756132"/>
    </source>
</evidence>
<keyword evidence="6" id="KW-0520">NAD</keyword>
<name>A0A9Q8L6Z0_PASFU</name>
<dbReference type="GO" id="GO:0005737">
    <property type="term" value="C:cytoplasm"/>
    <property type="evidence" value="ECO:0007669"/>
    <property type="project" value="TreeGrafter"/>
</dbReference>
<feature type="region of interest" description="Disordered" evidence="8">
    <location>
        <begin position="396"/>
        <end position="434"/>
    </location>
</feature>
<keyword evidence="11" id="KW-1185">Reference proteome</keyword>
<comment type="cofactor">
    <cofactor evidence="1 7">
        <name>Zn(2+)</name>
        <dbReference type="ChEBI" id="CHEBI:29105"/>
    </cofactor>
</comment>
<dbReference type="InterPro" id="IPR002328">
    <property type="entry name" value="ADH_Zn_CS"/>
</dbReference>
<dbReference type="InterPro" id="IPR036291">
    <property type="entry name" value="NAD(P)-bd_dom_sf"/>
</dbReference>
<dbReference type="Proteomes" id="UP000756132">
    <property type="component" value="Chromosome 1"/>
</dbReference>
<dbReference type="PANTHER" id="PTHR42940:SF1">
    <property type="entry name" value="ENOYL REDUCTASE (ER) DOMAIN-CONTAINING PROTEIN"/>
    <property type="match status" value="1"/>
</dbReference>
<evidence type="ECO:0000256" key="7">
    <source>
        <dbReference type="RuleBase" id="RU361277"/>
    </source>
</evidence>
<evidence type="ECO:0000256" key="8">
    <source>
        <dbReference type="SAM" id="MobiDB-lite"/>
    </source>
</evidence>
<evidence type="ECO:0000256" key="1">
    <source>
        <dbReference type="ARBA" id="ARBA00001947"/>
    </source>
</evidence>
<evidence type="ECO:0000256" key="6">
    <source>
        <dbReference type="ARBA" id="ARBA00023027"/>
    </source>
</evidence>
<dbReference type="PANTHER" id="PTHR42940">
    <property type="entry name" value="ALCOHOL DEHYDROGENASE 1-RELATED"/>
    <property type="match status" value="1"/>
</dbReference>
<feature type="domain" description="Enoyl reductase (ER)" evidence="9">
    <location>
        <begin position="19"/>
        <end position="355"/>
    </location>
</feature>
<dbReference type="RefSeq" id="XP_047756346.1">
    <property type="nucleotide sequence ID" value="XM_047900143.1"/>
</dbReference>
<dbReference type="Gene3D" id="3.40.50.720">
    <property type="entry name" value="NAD(P)-binding Rossmann-like Domain"/>
    <property type="match status" value="1"/>
</dbReference>
<reference evidence="10" key="1">
    <citation type="submission" date="2021-12" db="EMBL/GenBank/DDBJ databases">
        <authorList>
            <person name="Zaccaron A."/>
            <person name="Stergiopoulos I."/>
        </authorList>
    </citation>
    <scope>NUCLEOTIDE SEQUENCE</scope>
    <source>
        <strain evidence="10">Race5_Kim</strain>
    </source>
</reference>
<organism evidence="10 11">
    <name type="scientific">Passalora fulva</name>
    <name type="common">Tomato leaf mold</name>
    <name type="synonym">Cladosporium fulvum</name>
    <dbReference type="NCBI Taxonomy" id="5499"/>
    <lineage>
        <taxon>Eukaryota</taxon>
        <taxon>Fungi</taxon>
        <taxon>Dikarya</taxon>
        <taxon>Ascomycota</taxon>
        <taxon>Pezizomycotina</taxon>
        <taxon>Dothideomycetes</taxon>
        <taxon>Dothideomycetidae</taxon>
        <taxon>Mycosphaerellales</taxon>
        <taxon>Mycosphaerellaceae</taxon>
        <taxon>Fulvia</taxon>
    </lineage>
</organism>
<dbReference type="InterPro" id="IPR011032">
    <property type="entry name" value="GroES-like_sf"/>
</dbReference>
<dbReference type="FunFam" id="3.40.50.720:FF:000039">
    <property type="entry name" value="Alcohol dehydrogenase AdhP"/>
    <property type="match status" value="1"/>
</dbReference>
<feature type="compositionally biased region" description="Basic and acidic residues" evidence="8">
    <location>
        <begin position="495"/>
        <end position="508"/>
    </location>
</feature>
<dbReference type="InterPro" id="IPR013149">
    <property type="entry name" value="ADH-like_C"/>
</dbReference>
<dbReference type="CDD" id="cd08297">
    <property type="entry name" value="CAD3"/>
    <property type="match status" value="1"/>
</dbReference>
<sequence>MTDVEIPKTGKAGVVVNEGPDFHVEVQDVEVPEPGAGELLLRLNCTGLCMSDVHFMMNDWAVPPMSQFGTKCAGHEGAGVVVKVGNNVQGWNVGDRAGIKPIWDVCHNCEQCWTGRENYCLKGVHTGLMAEGSYRQYVRSPALYTSRIPDGVPDEVAAPIMCSASTMHRALVDSGLKPGNWVVFPGGGGGVGIQGVQLAKAMGMRPIVVDGGAAKQKLSKELGAEEFVDFTEHKDPAGRVKEITDGVGAHGVLVTAYQAYKDAFSYLGDRVGGTIMCIALPPAGQVVLGTDPSFFVLKNVRVIGTLVGTMQDTAAALEYARRGLLKGISEVRGLSRWDESVQALRNGQVAGRVVIDFNKDVDSDDASSLHSTPSLRPAPLGIFKTDVDSHFRLGSQAHAPAPAPAPVQAQQTEERLDEPSSASPESPPPFHSHNFPARYFPKPCDADPYSALVTASCASESLTATAPLEPPAPPFEETEGSPGASTVVAETKAALSRDTKDGQSSKDLDDGEPPPPYTEGSSPLDGFTYVMAAAGGGASIITQVQQGGPAPINTALSGGSDENITLELRGTRFTLSRDELLTLPEFVLLSLFPNGLLPDGHMNSYHDGDVYPVDVRHTQKPRAIAQVQPQNTVTVNDIQKVMSNSDVYLSDIVYFSQYDPMSLQYMLEFFRHVAQTIPQTSEESNPTSDPLAPSTMPIEPMAGNARDMLQDRAGIIVLREDLDFYAIPPRKDIEQMEMINIKRAASRALLKQDGIFSGLRKSEEPGTTEQHLIEMLTAGGFNHEDTWGHRAAEPQKAVICSIALARLRTDIKGDTAGAANAVGMAQKLLLFWRKPARRCWWEGVELDNVEGVEGNLKVWIRRVWTLEMSVIGLR</sequence>
<evidence type="ECO:0000256" key="2">
    <source>
        <dbReference type="ARBA" id="ARBA00008072"/>
    </source>
</evidence>
<dbReference type="PROSITE" id="PS00059">
    <property type="entry name" value="ADH_ZINC"/>
    <property type="match status" value="1"/>
</dbReference>
<dbReference type="SUPFAM" id="SSF51735">
    <property type="entry name" value="NAD(P)-binding Rossmann-fold domains"/>
    <property type="match status" value="1"/>
</dbReference>
<dbReference type="GO" id="GO:0004022">
    <property type="term" value="F:alcohol dehydrogenase (NAD+) activity"/>
    <property type="evidence" value="ECO:0007669"/>
    <property type="project" value="TreeGrafter"/>
</dbReference>
<dbReference type="GO" id="GO:0008270">
    <property type="term" value="F:zinc ion binding"/>
    <property type="evidence" value="ECO:0007669"/>
    <property type="project" value="InterPro"/>
</dbReference>
<dbReference type="SUPFAM" id="SSF50129">
    <property type="entry name" value="GroES-like"/>
    <property type="match status" value="1"/>
</dbReference>
<dbReference type="InterPro" id="IPR020843">
    <property type="entry name" value="ER"/>
</dbReference>
<evidence type="ECO:0000256" key="3">
    <source>
        <dbReference type="ARBA" id="ARBA00022723"/>
    </source>
</evidence>
<dbReference type="Pfam" id="PF08240">
    <property type="entry name" value="ADH_N"/>
    <property type="match status" value="1"/>
</dbReference>
<dbReference type="Pfam" id="PF00107">
    <property type="entry name" value="ADH_zinc_N"/>
    <property type="match status" value="1"/>
</dbReference>
<accession>A0A9Q8L6Z0</accession>
<feature type="region of interest" description="Disordered" evidence="8">
    <location>
        <begin position="464"/>
        <end position="524"/>
    </location>
</feature>
<gene>
    <name evidence="10" type="ORF">CLAFUR5_00995</name>
</gene>
<dbReference type="AlphaFoldDB" id="A0A9Q8L6Z0"/>
<keyword evidence="5" id="KW-0560">Oxidoreductase</keyword>
<dbReference type="Gene3D" id="3.90.180.10">
    <property type="entry name" value="Medium-chain alcohol dehydrogenases, catalytic domain"/>
    <property type="match status" value="1"/>
</dbReference>
<keyword evidence="4 7" id="KW-0862">Zinc</keyword>
<dbReference type="SMART" id="SM00829">
    <property type="entry name" value="PKS_ER"/>
    <property type="match status" value="1"/>
</dbReference>
<evidence type="ECO:0000259" key="9">
    <source>
        <dbReference type="SMART" id="SM00829"/>
    </source>
</evidence>
<dbReference type="GeneID" id="71980873"/>
<evidence type="ECO:0000256" key="5">
    <source>
        <dbReference type="ARBA" id="ARBA00023002"/>
    </source>
</evidence>
<keyword evidence="3 7" id="KW-0479">Metal-binding</keyword>
<reference evidence="10" key="2">
    <citation type="journal article" date="2022" name="Microb. Genom.">
        <title>A chromosome-scale genome assembly of the tomato pathogen Cladosporium fulvum reveals a compartmentalized genome architecture and the presence of a dispensable chromosome.</title>
        <authorList>
            <person name="Zaccaron A.Z."/>
            <person name="Chen L.H."/>
            <person name="Samaras A."/>
            <person name="Stergiopoulos I."/>
        </authorList>
    </citation>
    <scope>NUCLEOTIDE SEQUENCE</scope>
    <source>
        <strain evidence="10">Race5_Kim</strain>
    </source>
</reference>
<protein>
    <submittedName>
        <fullName evidence="10">Alcohol dehydrogenase 2</fullName>
    </submittedName>
</protein>
<evidence type="ECO:0000256" key="4">
    <source>
        <dbReference type="ARBA" id="ARBA00022833"/>
    </source>
</evidence>
<dbReference type="EMBL" id="CP090163">
    <property type="protein sequence ID" value="UJO11980.1"/>
    <property type="molecule type" value="Genomic_DNA"/>
</dbReference>
<evidence type="ECO:0000313" key="10">
    <source>
        <dbReference type="EMBL" id="UJO11980.1"/>
    </source>
</evidence>